<gene>
    <name evidence="2" type="ORF">SPLIT_LOCUS9165</name>
</gene>
<evidence type="ECO:0000313" key="3">
    <source>
        <dbReference type="Proteomes" id="UP001153321"/>
    </source>
</evidence>
<keyword evidence="1" id="KW-0472">Membrane</keyword>
<organism evidence="2 3">
    <name type="scientific">Spodoptera littoralis</name>
    <name type="common">Egyptian cotton leafworm</name>
    <dbReference type="NCBI Taxonomy" id="7109"/>
    <lineage>
        <taxon>Eukaryota</taxon>
        <taxon>Metazoa</taxon>
        <taxon>Ecdysozoa</taxon>
        <taxon>Arthropoda</taxon>
        <taxon>Hexapoda</taxon>
        <taxon>Insecta</taxon>
        <taxon>Pterygota</taxon>
        <taxon>Neoptera</taxon>
        <taxon>Endopterygota</taxon>
        <taxon>Lepidoptera</taxon>
        <taxon>Glossata</taxon>
        <taxon>Ditrysia</taxon>
        <taxon>Noctuoidea</taxon>
        <taxon>Noctuidae</taxon>
        <taxon>Amphipyrinae</taxon>
        <taxon>Spodoptera</taxon>
    </lineage>
</organism>
<feature type="transmembrane region" description="Helical" evidence="1">
    <location>
        <begin position="80"/>
        <end position="101"/>
    </location>
</feature>
<evidence type="ECO:0000313" key="2">
    <source>
        <dbReference type="EMBL" id="CAH1643811.1"/>
    </source>
</evidence>
<evidence type="ECO:0000256" key="1">
    <source>
        <dbReference type="SAM" id="Phobius"/>
    </source>
</evidence>
<dbReference type="Proteomes" id="UP001153321">
    <property type="component" value="Chromosome 30"/>
</dbReference>
<name>A0A9P0IDA8_SPOLI</name>
<dbReference type="AlphaFoldDB" id="A0A9P0IDA8"/>
<dbReference type="EMBL" id="LR824561">
    <property type="protein sequence ID" value="CAH1643811.1"/>
    <property type="molecule type" value="Genomic_DNA"/>
</dbReference>
<accession>A0A9P0IDA8</accession>
<keyword evidence="1" id="KW-1133">Transmembrane helix</keyword>
<reference evidence="2" key="1">
    <citation type="submission" date="2022-02" db="EMBL/GenBank/DDBJ databases">
        <authorList>
            <person name="King R."/>
        </authorList>
    </citation>
    <scope>NUCLEOTIDE SEQUENCE</scope>
</reference>
<sequence>MVAQRQPMKYKKNKLYTDEEARKPRECSRSYMELIHIHLCVPVHHKLTLQPATASTATSPRNSPTVTQTVKKFARHTAPAFSFICLFVCLCAANYYCYVIYEEYTIVWGPCDTTCIECSYARLVEVVPSNNNFRHRITYYIWTCYSEDNPIFLLHEHIISKIVRCSKRALFQCDVTRLRVDATYESRYENNNLISRDTERVRQRGEHSRTHSLASSDCLLPIQEIKYFSLRCAPVDRRRLVLLTIV</sequence>
<keyword evidence="1" id="KW-0812">Transmembrane</keyword>
<protein>
    <submittedName>
        <fullName evidence="2">Uncharacterized protein</fullName>
    </submittedName>
</protein>
<proteinExistence type="predicted"/>
<keyword evidence="3" id="KW-1185">Reference proteome</keyword>